<accession>A0A9N9AIL3</accession>
<evidence type="ECO:0000256" key="1">
    <source>
        <dbReference type="SAM" id="MobiDB-lite"/>
    </source>
</evidence>
<feature type="compositionally biased region" description="Basic and acidic residues" evidence="1">
    <location>
        <begin position="66"/>
        <end position="78"/>
    </location>
</feature>
<reference evidence="3" key="1">
    <citation type="submission" date="2021-06" db="EMBL/GenBank/DDBJ databases">
        <authorList>
            <person name="Kallberg Y."/>
            <person name="Tangrot J."/>
            <person name="Rosling A."/>
        </authorList>
    </citation>
    <scope>NUCLEOTIDE SEQUENCE</scope>
    <source>
        <strain evidence="3">UK204</strain>
    </source>
</reference>
<dbReference type="PANTHER" id="PTHR22306">
    <property type="entry name" value="CHROMOSOME 7 OPEN READING FRAME 50"/>
    <property type="match status" value="1"/>
</dbReference>
<dbReference type="OrthoDB" id="10261563at2759"/>
<evidence type="ECO:0000313" key="3">
    <source>
        <dbReference type="EMBL" id="CAG8531863.1"/>
    </source>
</evidence>
<name>A0A9N9AIL3_9GLOM</name>
<feature type="domain" description="WKF" evidence="2">
    <location>
        <begin position="148"/>
        <end position="210"/>
    </location>
</feature>
<sequence>MSLQVDPISDKTQKHVPKWKKLLSLKNSSSALPIKYSQISTSKNEGGTTHDTDSVKIIGKKRKKDKNKDEKSEEVEKKKKDKHEKKIRKVNEKEKTKLNNNDGHDGNGNLSKQLPKVMTDDSTLVLAIEQTNLKVPEEFTHAAKTGLNYLLIWRFLKEKWKFQKVRQIWLLKNAYNEDLFSDEFFKVFLEYIAELSGKSRHTTLKMAQDIVNKFESEADGTIGEQEGDEKVDQKDVKRNEQIKLNRAKAVVRVLS</sequence>
<feature type="compositionally biased region" description="Basic and acidic residues" evidence="1">
    <location>
        <begin position="89"/>
        <end position="105"/>
    </location>
</feature>
<feature type="compositionally biased region" description="Polar residues" evidence="1">
    <location>
        <begin position="37"/>
        <end position="47"/>
    </location>
</feature>
<feature type="compositionally biased region" description="Basic residues" evidence="1">
    <location>
        <begin position="79"/>
        <end position="88"/>
    </location>
</feature>
<dbReference type="AlphaFoldDB" id="A0A9N9AIL3"/>
<protein>
    <submittedName>
        <fullName evidence="3">4460_t:CDS:1</fullName>
    </submittedName>
</protein>
<gene>
    <name evidence="3" type="ORF">FCALED_LOCUS5214</name>
</gene>
<evidence type="ECO:0000313" key="4">
    <source>
        <dbReference type="Proteomes" id="UP000789570"/>
    </source>
</evidence>
<dbReference type="PANTHER" id="PTHR22306:SF2">
    <property type="entry name" value="CHROMOSOME 7 OPEN READING FRAME 50"/>
    <property type="match status" value="1"/>
</dbReference>
<dbReference type="Proteomes" id="UP000789570">
    <property type="component" value="Unassembled WGS sequence"/>
</dbReference>
<proteinExistence type="predicted"/>
<dbReference type="InterPro" id="IPR019327">
    <property type="entry name" value="WKF"/>
</dbReference>
<keyword evidence="4" id="KW-1185">Reference proteome</keyword>
<organism evidence="3 4">
    <name type="scientific">Funneliformis caledonium</name>
    <dbReference type="NCBI Taxonomy" id="1117310"/>
    <lineage>
        <taxon>Eukaryota</taxon>
        <taxon>Fungi</taxon>
        <taxon>Fungi incertae sedis</taxon>
        <taxon>Mucoromycota</taxon>
        <taxon>Glomeromycotina</taxon>
        <taxon>Glomeromycetes</taxon>
        <taxon>Glomerales</taxon>
        <taxon>Glomeraceae</taxon>
        <taxon>Funneliformis</taxon>
    </lineage>
</organism>
<comment type="caution">
    <text evidence="3">The sequence shown here is derived from an EMBL/GenBank/DDBJ whole genome shotgun (WGS) entry which is preliminary data.</text>
</comment>
<feature type="region of interest" description="Disordered" evidence="1">
    <location>
        <begin position="30"/>
        <end position="114"/>
    </location>
</feature>
<dbReference type="Pfam" id="PF10180">
    <property type="entry name" value="WKF"/>
    <property type="match status" value="1"/>
</dbReference>
<dbReference type="EMBL" id="CAJVPQ010001099">
    <property type="protein sequence ID" value="CAG8531863.1"/>
    <property type="molecule type" value="Genomic_DNA"/>
</dbReference>
<evidence type="ECO:0000259" key="2">
    <source>
        <dbReference type="Pfam" id="PF10180"/>
    </source>
</evidence>